<comment type="caution">
    <text evidence="2">The sequence shown here is derived from an EMBL/GenBank/DDBJ whole genome shotgun (WGS) entry which is preliminary data.</text>
</comment>
<dbReference type="EMBL" id="LXQA010017095">
    <property type="protein sequence ID" value="MCH89876.1"/>
    <property type="molecule type" value="Genomic_DNA"/>
</dbReference>
<evidence type="ECO:0000313" key="3">
    <source>
        <dbReference type="Proteomes" id="UP000265520"/>
    </source>
</evidence>
<sequence>TEYGGRTTVRSPANAIGTGLKPLDARTDPRTRSGGPMGRILW</sequence>
<keyword evidence="3" id="KW-1185">Reference proteome</keyword>
<dbReference type="Proteomes" id="UP000265520">
    <property type="component" value="Unassembled WGS sequence"/>
</dbReference>
<proteinExistence type="predicted"/>
<reference evidence="2 3" key="1">
    <citation type="journal article" date="2018" name="Front. Plant Sci.">
        <title>Red Clover (Trifolium pratense) and Zigzag Clover (T. medium) - A Picture of Genomic Similarities and Differences.</title>
        <authorList>
            <person name="Dluhosova J."/>
            <person name="Istvanek J."/>
            <person name="Nedelnik J."/>
            <person name="Repkova J."/>
        </authorList>
    </citation>
    <scope>NUCLEOTIDE SEQUENCE [LARGE SCALE GENOMIC DNA]</scope>
    <source>
        <strain evidence="3">cv. 10/8</strain>
        <tissue evidence="2">Leaf</tissue>
    </source>
</reference>
<organism evidence="2 3">
    <name type="scientific">Trifolium medium</name>
    <dbReference type="NCBI Taxonomy" id="97028"/>
    <lineage>
        <taxon>Eukaryota</taxon>
        <taxon>Viridiplantae</taxon>
        <taxon>Streptophyta</taxon>
        <taxon>Embryophyta</taxon>
        <taxon>Tracheophyta</taxon>
        <taxon>Spermatophyta</taxon>
        <taxon>Magnoliopsida</taxon>
        <taxon>eudicotyledons</taxon>
        <taxon>Gunneridae</taxon>
        <taxon>Pentapetalae</taxon>
        <taxon>rosids</taxon>
        <taxon>fabids</taxon>
        <taxon>Fabales</taxon>
        <taxon>Fabaceae</taxon>
        <taxon>Papilionoideae</taxon>
        <taxon>50 kb inversion clade</taxon>
        <taxon>NPAAA clade</taxon>
        <taxon>Hologalegina</taxon>
        <taxon>IRL clade</taxon>
        <taxon>Trifolieae</taxon>
        <taxon>Trifolium</taxon>
    </lineage>
</organism>
<evidence type="ECO:0000256" key="1">
    <source>
        <dbReference type="SAM" id="MobiDB-lite"/>
    </source>
</evidence>
<dbReference type="AlphaFoldDB" id="A0A392MQN6"/>
<protein>
    <submittedName>
        <fullName evidence="2">Uncharacterized protein</fullName>
    </submittedName>
</protein>
<gene>
    <name evidence="2" type="ORF">A2U01_0010780</name>
</gene>
<accession>A0A392MQN6</accession>
<evidence type="ECO:0000313" key="2">
    <source>
        <dbReference type="EMBL" id="MCH89876.1"/>
    </source>
</evidence>
<name>A0A392MQN6_9FABA</name>
<feature type="non-terminal residue" evidence="2">
    <location>
        <position position="1"/>
    </location>
</feature>
<feature type="region of interest" description="Disordered" evidence="1">
    <location>
        <begin position="1"/>
        <end position="42"/>
    </location>
</feature>